<feature type="compositionally biased region" description="Acidic residues" evidence="1">
    <location>
        <begin position="199"/>
        <end position="229"/>
    </location>
</feature>
<evidence type="ECO:0000256" key="1">
    <source>
        <dbReference type="SAM" id="MobiDB-lite"/>
    </source>
</evidence>
<feature type="region of interest" description="Disordered" evidence="1">
    <location>
        <begin position="190"/>
        <end position="274"/>
    </location>
</feature>
<dbReference type="OrthoDB" id="253097at2759"/>
<dbReference type="OMA" id="NHDIWED"/>
<feature type="compositionally biased region" description="Basic and acidic residues" evidence="1">
    <location>
        <begin position="249"/>
        <end position="258"/>
    </location>
</feature>
<sequence length="274" mass="29580">MRRRTPSMQRQKRYKLEGEQRQQPAVEAVKATPHTTMQHKKRGSATPMTEQETATLFLADLAPAAAHTTGTAAVVPAFAIEKALTDGNKEESLASARRRGKKSPLVRKTACEGKHASAFTKTCSGAKPSALGQTELSALPLEEGEEDPSVATEVLRQTAAFLARLTPARSKQFWVLRQVARGELGGRSAAKLSTTVPASDDDDEEDEDEEGVDLAASEDEMSSSSEEENMSPPLPSPPPTAKKMNAFDSSKRTQDTKRRGGGALFSSNPDVWED</sequence>
<comment type="caution">
    <text evidence="2">The sequence shown here is derived from an EMBL/GenBank/DDBJ whole genome shotgun (WGS) entry which is preliminary data.</text>
</comment>
<dbReference type="AlphaFoldDB" id="A0A422NT30"/>
<evidence type="ECO:0000313" key="3">
    <source>
        <dbReference type="Proteomes" id="UP000283634"/>
    </source>
</evidence>
<evidence type="ECO:0000313" key="2">
    <source>
        <dbReference type="EMBL" id="RNF08630.1"/>
    </source>
</evidence>
<keyword evidence="3" id="KW-1185">Reference proteome</keyword>
<name>A0A422NT30_TRYRA</name>
<dbReference type="Proteomes" id="UP000283634">
    <property type="component" value="Unassembled WGS sequence"/>
</dbReference>
<proteinExistence type="predicted"/>
<gene>
    <name evidence="2" type="ORF">TraAM80_02656</name>
</gene>
<feature type="compositionally biased region" description="Polar residues" evidence="1">
    <location>
        <begin position="265"/>
        <end position="274"/>
    </location>
</feature>
<feature type="compositionally biased region" description="Basic residues" evidence="1">
    <location>
        <begin position="96"/>
        <end position="105"/>
    </location>
</feature>
<feature type="region of interest" description="Disordered" evidence="1">
    <location>
        <begin position="1"/>
        <end position="48"/>
    </location>
</feature>
<feature type="compositionally biased region" description="Basic residues" evidence="1">
    <location>
        <begin position="1"/>
        <end position="13"/>
    </location>
</feature>
<dbReference type="EMBL" id="MKGL01000062">
    <property type="protein sequence ID" value="RNF08630.1"/>
    <property type="molecule type" value="Genomic_DNA"/>
</dbReference>
<protein>
    <submittedName>
        <fullName evidence="2">Uncharacterized protein</fullName>
    </submittedName>
</protein>
<dbReference type="GeneID" id="40326589"/>
<organism evidence="2 3">
    <name type="scientific">Trypanosoma rangeli</name>
    <dbReference type="NCBI Taxonomy" id="5698"/>
    <lineage>
        <taxon>Eukaryota</taxon>
        <taxon>Discoba</taxon>
        <taxon>Euglenozoa</taxon>
        <taxon>Kinetoplastea</taxon>
        <taxon>Metakinetoplastina</taxon>
        <taxon>Trypanosomatida</taxon>
        <taxon>Trypanosomatidae</taxon>
        <taxon>Trypanosoma</taxon>
        <taxon>Herpetosoma</taxon>
    </lineage>
</organism>
<feature type="region of interest" description="Disordered" evidence="1">
    <location>
        <begin position="89"/>
        <end position="108"/>
    </location>
</feature>
<accession>A0A422NT30</accession>
<reference evidence="2 3" key="1">
    <citation type="journal article" date="2018" name="BMC Genomics">
        <title>Genomic comparison of Trypanosoma conorhini and Trypanosoma rangeli to Trypanosoma cruzi strains of high and low virulence.</title>
        <authorList>
            <person name="Bradwell K.R."/>
            <person name="Koparde V.N."/>
            <person name="Matveyev A.V."/>
            <person name="Serrano M.G."/>
            <person name="Alves J.M."/>
            <person name="Parikh H."/>
            <person name="Huang B."/>
            <person name="Lee V."/>
            <person name="Espinosa-Alvarez O."/>
            <person name="Ortiz P.A."/>
            <person name="Costa-Martins A.G."/>
            <person name="Teixeira M.M."/>
            <person name="Buck G.A."/>
        </authorList>
    </citation>
    <scope>NUCLEOTIDE SEQUENCE [LARGE SCALE GENOMIC DNA]</scope>
    <source>
        <strain evidence="2 3">AM80</strain>
    </source>
</reference>
<dbReference type="RefSeq" id="XP_029240511.1">
    <property type="nucleotide sequence ID" value="XM_029379655.1"/>
</dbReference>